<gene>
    <name evidence="2" type="ORF">AAFH49_19595</name>
</gene>
<keyword evidence="2" id="KW-0378">Hydrolase</keyword>
<dbReference type="EMBL" id="JBCEVZ010000072">
    <property type="protein sequence ID" value="MEL5996428.1"/>
    <property type="molecule type" value="Genomic_DNA"/>
</dbReference>
<proteinExistence type="predicted"/>
<dbReference type="Pfam" id="PF00561">
    <property type="entry name" value="Abhydrolase_1"/>
    <property type="match status" value="1"/>
</dbReference>
<dbReference type="InterPro" id="IPR029058">
    <property type="entry name" value="AB_hydrolase_fold"/>
</dbReference>
<reference evidence="2 3" key="1">
    <citation type="journal article" date="2018" name="Arch. Microbiol.">
        <title>Hymenobacter segetis sp. nov., isolated from soil.</title>
        <authorList>
            <person name="Ten L.N."/>
            <person name="Lim S.J."/>
            <person name="Kim B.O."/>
            <person name="Kang I.K."/>
            <person name="Jung H.Y."/>
        </authorList>
    </citation>
    <scope>NUCLEOTIDE SEQUENCE [LARGE SCALE GENOMIC DNA]</scope>
    <source>
        <strain evidence="2 3">S7-3-11</strain>
    </source>
</reference>
<dbReference type="InterPro" id="IPR050266">
    <property type="entry name" value="AB_hydrolase_sf"/>
</dbReference>
<comment type="caution">
    <text evidence="2">The sequence shown here is derived from an EMBL/GenBank/DDBJ whole genome shotgun (WGS) entry which is preliminary data.</text>
</comment>
<accession>A0ABU9M2Z1</accession>
<dbReference type="InterPro" id="IPR000073">
    <property type="entry name" value="AB_hydrolase_1"/>
</dbReference>
<dbReference type="PANTHER" id="PTHR43798">
    <property type="entry name" value="MONOACYLGLYCEROL LIPASE"/>
    <property type="match status" value="1"/>
</dbReference>
<dbReference type="PRINTS" id="PR00111">
    <property type="entry name" value="ABHYDROLASE"/>
</dbReference>
<name>A0ABU9M2Z1_9BACT</name>
<sequence>METLPFIEHHIPRDKGSIYVRDYAGAGPAFVLMHGFPDNLLIYSELIPYLVAGGRRVVAFDFLGFGASEKPTDAIYSFRQQLGDLLTVVEALNLGKIVPVGHDSSGMAAMDFALDYPQYVDSLCILNCIYSQTPTLRYPAFIELFANDSLKDFGRALLQSPEQFGWVLYFQRDHFLQGLTDKQKIHNKEVIGTIIDNNFRQQPSAGPAFAQLTSQFNDAVARNTRRLYEVEALDIPVKIIWGENDPDLHTQLAENLHAHLKHPELHFVAAGHWLMIDVPEQLAHLMLTQGAPRLVKGGL</sequence>
<dbReference type="Proteomes" id="UP001479606">
    <property type="component" value="Unassembled WGS sequence"/>
</dbReference>
<feature type="domain" description="AB hydrolase-1" evidence="1">
    <location>
        <begin position="28"/>
        <end position="277"/>
    </location>
</feature>
<evidence type="ECO:0000313" key="3">
    <source>
        <dbReference type="Proteomes" id="UP001479606"/>
    </source>
</evidence>
<dbReference type="PRINTS" id="PR00412">
    <property type="entry name" value="EPOXHYDRLASE"/>
</dbReference>
<evidence type="ECO:0000259" key="1">
    <source>
        <dbReference type="Pfam" id="PF00561"/>
    </source>
</evidence>
<keyword evidence="3" id="KW-1185">Reference proteome</keyword>
<organism evidence="2 3">
    <name type="scientific">Hymenobacter segetis</name>
    <dbReference type="NCBI Taxonomy" id="2025509"/>
    <lineage>
        <taxon>Bacteria</taxon>
        <taxon>Pseudomonadati</taxon>
        <taxon>Bacteroidota</taxon>
        <taxon>Cytophagia</taxon>
        <taxon>Cytophagales</taxon>
        <taxon>Hymenobacteraceae</taxon>
        <taxon>Hymenobacter</taxon>
    </lineage>
</organism>
<dbReference type="SUPFAM" id="SSF53474">
    <property type="entry name" value="alpha/beta-Hydrolases"/>
    <property type="match status" value="1"/>
</dbReference>
<protein>
    <submittedName>
        <fullName evidence="2">Alpha/beta hydrolase</fullName>
    </submittedName>
</protein>
<dbReference type="RefSeq" id="WP_342300844.1">
    <property type="nucleotide sequence ID" value="NZ_JBCEVZ010000072.1"/>
</dbReference>
<dbReference type="GO" id="GO:0016787">
    <property type="term" value="F:hydrolase activity"/>
    <property type="evidence" value="ECO:0007669"/>
    <property type="project" value="UniProtKB-KW"/>
</dbReference>
<dbReference type="InterPro" id="IPR000639">
    <property type="entry name" value="Epox_hydrolase-like"/>
</dbReference>
<dbReference type="PANTHER" id="PTHR43798:SF33">
    <property type="entry name" value="HYDROLASE, PUTATIVE (AFU_ORTHOLOGUE AFUA_2G14860)-RELATED"/>
    <property type="match status" value="1"/>
</dbReference>
<evidence type="ECO:0000313" key="2">
    <source>
        <dbReference type="EMBL" id="MEL5996428.1"/>
    </source>
</evidence>
<dbReference type="Gene3D" id="3.40.50.1820">
    <property type="entry name" value="alpha/beta hydrolase"/>
    <property type="match status" value="1"/>
</dbReference>